<dbReference type="InterPro" id="IPR023155">
    <property type="entry name" value="Cyt_c-552/4"/>
</dbReference>
<reference evidence="5 6" key="2">
    <citation type="submission" date="2019-01" db="EMBL/GenBank/DDBJ databases">
        <title>Tautonia sociabilis, a novel thermotolerant planctomycete of Isosphaeraceae family, isolated from a 4000 m deep subterranean habitat.</title>
        <authorList>
            <person name="Kovaleva O.L."/>
            <person name="Elcheninov A.G."/>
            <person name="Van Heerden E."/>
            <person name="Toshchakov S.V."/>
            <person name="Novikov A."/>
            <person name="Bonch-Osmolovskaya E.A."/>
            <person name="Kublanov I.V."/>
        </authorList>
    </citation>
    <scope>NUCLEOTIDE SEQUENCE [LARGE SCALE GENOMIC DNA]</scope>
    <source>
        <strain evidence="5 6">GM2012</strain>
    </source>
</reference>
<evidence type="ECO:0000313" key="5">
    <source>
        <dbReference type="EMBL" id="RUL88222.1"/>
    </source>
</evidence>
<dbReference type="SUPFAM" id="SSF48695">
    <property type="entry name" value="Multiheme cytochromes"/>
    <property type="match status" value="1"/>
</dbReference>
<evidence type="ECO:0000313" key="6">
    <source>
        <dbReference type="Proteomes" id="UP000280296"/>
    </source>
</evidence>
<dbReference type="InterPro" id="IPR011990">
    <property type="entry name" value="TPR-like_helical_dom_sf"/>
</dbReference>
<feature type="transmembrane region" description="Helical" evidence="3">
    <location>
        <begin position="55"/>
        <end position="85"/>
    </location>
</feature>
<evidence type="ECO:0000259" key="4">
    <source>
        <dbReference type="Pfam" id="PF13435"/>
    </source>
</evidence>
<gene>
    <name evidence="5" type="ORF">TsocGM_08330</name>
</gene>
<feature type="transmembrane region" description="Helical" evidence="3">
    <location>
        <begin position="161"/>
        <end position="179"/>
    </location>
</feature>
<organism evidence="5 6">
    <name type="scientific">Tautonia sociabilis</name>
    <dbReference type="NCBI Taxonomy" id="2080755"/>
    <lineage>
        <taxon>Bacteria</taxon>
        <taxon>Pseudomonadati</taxon>
        <taxon>Planctomycetota</taxon>
        <taxon>Planctomycetia</taxon>
        <taxon>Isosphaerales</taxon>
        <taxon>Isosphaeraceae</taxon>
        <taxon>Tautonia</taxon>
    </lineage>
</organism>
<dbReference type="EMBL" id="RYZH01000013">
    <property type="protein sequence ID" value="RUL88222.1"/>
    <property type="molecule type" value="Genomic_DNA"/>
</dbReference>
<reference evidence="5 6" key="1">
    <citation type="submission" date="2018-12" db="EMBL/GenBank/DDBJ databases">
        <authorList>
            <person name="Toschakov S.V."/>
        </authorList>
    </citation>
    <scope>NUCLEOTIDE SEQUENCE [LARGE SCALE GENOMIC DNA]</scope>
    <source>
        <strain evidence="5 6">GM2012</strain>
    </source>
</reference>
<proteinExistence type="predicted"/>
<feature type="region of interest" description="Disordered" evidence="2">
    <location>
        <begin position="1009"/>
        <end position="1036"/>
    </location>
</feature>
<evidence type="ECO:0000256" key="1">
    <source>
        <dbReference type="ARBA" id="ARBA00022729"/>
    </source>
</evidence>
<evidence type="ECO:0000256" key="2">
    <source>
        <dbReference type="SAM" id="MobiDB-lite"/>
    </source>
</evidence>
<dbReference type="Gene3D" id="1.25.40.10">
    <property type="entry name" value="Tetratricopeptide repeat domain"/>
    <property type="match status" value="2"/>
</dbReference>
<dbReference type="OrthoDB" id="9814800at2"/>
<keyword evidence="3" id="KW-0812">Transmembrane</keyword>
<name>A0A432MLE1_9BACT</name>
<feature type="domain" description="Cytochrome c-552/4" evidence="4">
    <location>
        <begin position="223"/>
        <end position="311"/>
    </location>
</feature>
<protein>
    <submittedName>
        <fullName evidence="5">Tetratricopeptide repeat protein</fullName>
    </submittedName>
</protein>
<feature type="transmembrane region" description="Helical" evidence="3">
    <location>
        <begin position="131"/>
        <end position="149"/>
    </location>
</feature>
<dbReference type="Gene3D" id="1.10.1130.10">
    <property type="entry name" value="Flavocytochrome C3, Chain A"/>
    <property type="match status" value="1"/>
</dbReference>
<dbReference type="PANTHER" id="PTHR35038">
    <property type="entry name" value="DISSIMILATORY SULFITE REDUCTASE SIRA"/>
    <property type="match status" value="1"/>
</dbReference>
<keyword evidence="3" id="KW-1133">Transmembrane helix</keyword>
<comment type="caution">
    <text evidence="5">The sequence shown here is derived from an EMBL/GenBank/DDBJ whole genome shotgun (WGS) entry which is preliminary data.</text>
</comment>
<keyword evidence="1" id="KW-0732">Signal</keyword>
<dbReference type="Pfam" id="PF13435">
    <property type="entry name" value="Cytochrome_C554"/>
    <property type="match status" value="1"/>
</dbReference>
<accession>A0A432MLE1</accession>
<sequence length="1036" mass="115147">MRDRRGFVYTPAVGKRLRPLLWMVLVGFAVLGATGIYMASVTLITWLSGAPQDTYFYMLMVALHLFLGFVLIVPFIVFGFGHLVTSWKRPNRAAIRYGIMLLISSLVLLISGLVLVRIEGFEVRDPVVREVGYWLHLLTPVLAIALYVRHRLAGPRIKWQYARLWGVGVTAVVVLMGAMHTHDPRQANKQGPREGAKYFFPSEVKTADGNLIPARTLMMDEYCMECHQDAYEGWFHSSHHLSSFNNPLYLASVRETREVSIRRDGTPQASRWCAGCHDPVPFLSGKFDNPEYDDENDPTAHAGITCTACHSITHVNSTRGNADYTIEEPQHYPFAFSDNEILQWVNRTLVKAKPALHKQTFLKPLHKTAEFCSTCHKVSLPYELNQYKDFTRGQNHHDSYLLSGVSGHGARSFYYPPVARTNCTECHMNFVASDDFGARNFDGEPGREIHNHLFLGANTGLAAALGHENAEAAHAEYLADKKIRVDLFGLRTGGTIEGELIAPLRPEIPELVPGESYLVEVVVRTLGVGHHFSQGTVDSNEIWVELTARSGDRVIGKSGGMDDKGYVDPYSHFINVYMLDRFGNRIDRRNAQDIFVPLYNRQIPPGAGQVVHFRLDVPEEGIAGPIELEAQVNYRKFDRTYLDYVYGEGKGPDPDEDGDPDPLPVVVMAKDSIRLPVAGEPTPENPPSPIAEEWQRWNDYGIGLFLEGGETGAQKGELKQAEPVFLTVAERYDKPDGWVNLARVYLREGRTADALEALRKAAADPDSSAKWTINWLTGQLNLRLGNVDAAIKNFEDVLSTKVPSRKFDFSQDYIVINDLGRALDLRGRIEPIDSPERLAFMAKAIATFRRTLAIDSENGDAHYGLGRAYAEFVPDRAPLEPLEGPPPTPEALIEAAEAVANREAAAADRAQKARTLARDIDAFVTGPRPEFASRVGTLIEVVDRLGPAWEAADDPEARGEVSRALEAAHKALHNFVRPDETAEGRAQRIAREANPAADQNAQSIVIHDLHRPGAPELPAEASRTKPEPRATSEVTE</sequence>
<dbReference type="AlphaFoldDB" id="A0A432MLE1"/>
<keyword evidence="6" id="KW-1185">Reference proteome</keyword>
<dbReference type="Proteomes" id="UP000280296">
    <property type="component" value="Unassembled WGS sequence"/>
</dbReference>
<dbReference type="InterPro" id="IPR036280">
    <property type="entry name" value="Multihaem_cyt_sf"/>
</dbReference>
<keyword evidence="3" id="KW-0472">Membrane</keyword>
<feature type="transmembrane region" description="Helical" evidence="3">
    <location>
        <begin position="97"/>
        <end position="116"/>
    </location>
</feature>
<feature type="transmembrane region" description="Helical" evidence="3">
    <location>
        <begin position="20"/>
        <end position="49"/>
    </location>
</feature>
<dbReference type="InterPro" id="IPR051829">
    <property type="entry name" value="Multiheme_Cytochr_ET"/>
</dbReference>
<evidence type="ECO:0000256" key="3">
    <source>
        <dbReference type="SAM" id="Phobius"/>
    </source>
</evidence>
<dbReference type="SUPFAM" id="SSF48452">
    <property type="entry name" value="TPR-like"/>
    <property type="match status" value="1"/>
</dbReference>